<evidence type="ECO:0000313" key="3">
    <source>
        <dbReference type="Proteomes" id="UP001278500"/>
    </source>
</evidence>
<dbReference type="PANTHER" id="PTHR24148">
    <property type="entry name" value="ANKYRIN REPEAT DOMAIN-CONTAINING PROTEIN 39 HOMOLOG-RELATED"/>
    <property type="match status" value="1"/>
</dbReference>
<dbReference type="Proteomes" id="UP001278500">
    <property type="component" value="Unassembled WGS sequence"/>
</dbReference>
<gene>
    <name evidence="2" type="ORF">B0H65DRAFT_134496</name>
</gene>
<reference evidence="2" key="2">
    <citation type="submission" date="2023-06" db="EMBL/GenBank/DDBJ databases">
        <authorList>
            <consortium name="Lawrence Berkeley National Laboratory"/>
            <person name="Haridas S."/>
            <person name="Hensen N."/>
            <person name="Bonometti L."/>
            <person name="Westerberg I."/>
            <person name="Brannstrom I.O."/>
            <person name="Guillou S."/>
            <person name="Cros-Aarteil S."/>
            <person name="Calhoun S."/>
            <person name="Kuo A."/>
            <person name="Mondo S."/>
            <person name="Pangilinan J."/>
            <person name="Riley R."/>
            <person name="Labutti K."/>
            <person name="Andreopoulos B."/>
            <person name="Lipzen A."/>
            <person name="Chen C."/>
            <person name="Yanf M."/>
            <person name="Daum C."/>
            <person name="Ng V."/>
            <person name="Clum A."/>
            <person name="Steindorff A."/>
            <person name="Ohm R."/>
            <person name="Martin F."/>
            <person name="Silar P."/>
            <person name="Natvig D."/>
            <person name="Lalanne C."/>
            <person name="Gautier V."/>
            <person name="Ament-Velasquez S.L."/>
            <person name="Kruys A."/>
            <person name="Hutchinson M.I."/>
            <person name="Powell A.J."/>
            <person name="Barry K."/>
            <person name="Miller A.N."/>
            <person name="Grigoriev I.V."/>
            <person name="Debuchy R."/>
            <person name="Gladieux P."/>
            <person name="Thoren M.H."/>
            <person name="Johannesson H."/>
        </authorList>
    </citation>
    <scope>NUCLEOTIDE SEQUENCE</scope>
    <source>
        <strain evidence="2">CBS 560.94</strain>
    </source>
</reference>
<comment type="caution">
    <text evidence="2">The sequence shown here is derived from an EMBL/GenBank/DDBJ whole genome shotgun (WGS) entry which is preliminary data.</text>
</comment>
<keyword evidence="3" id="KW-1185">Reference proteome</keyword>
<protein>
    <submittedName>
        <fullName evidence="2">Heterokaryon incompatibility protein-domain-containing protein</fullName>
    </submittedName>
</protein>
<evidence type="ECO:0000313" key="2">
    <source>
        <dbReference type="EMBL" id="KAK3351771.1"/>
    </source>
</evidence>
<dbReference type="InterPro" id="IPR010730">
    <property type="entry name" value="HET"/>
</dbReference>
<reference evidence="2" key="1">
    <citation type="journal article" date="2023" name="Mol. Phylogenet. Evol.">
        <title>Genome-scale phylogeny and comparative genomics of the fungal order Sordariales.</title>
        <authorList>
            <person name="Hensen N."/>
            <person name="Bonometti L."/>
            <person name="Westerberg I."/>
            <person name="Brannstrom I.O."/>
            <person name="Guillou S."/>
            <person name="Cros-Aarteil S."/>
            <person name="Calhoun S."/>
            <person name="Haridas S."/>
            <person name="Kuo A."/>
            <person name="Mondo S."/>
            <person name="Pangilinan J."/>
            <person name="Riley R."/>
            <person name="LaButti K."/>
            <person name="Andreopoulos B."/>
            <person name="Lipzen A."/>
            <person name="Chen C."/>
            <person name="Yan M."/>
            <person name="Daum C."/>
            <person name="Ng V."/>
            <person name="Clum A."/>
            <person name="Steindorff A."/>
            <person name="Ohm R.A."/>
            <person name="Martin F."/>
            <person name="Silar P."/>
            <person name="Natvig D.O."/>
            <person name="Lalanne C."/>
            <person name="Gautier V."/>
            <person name="Ament-Velasquez S.L."/>
            <person name="Kruys A."/>
            <person name="Hutchinson M.I."/>
            <person name="Powell A.J."/>
            <person name="Barry K."/>
            <person name="Miller A.N."/>
            <person name="Grigoriev I.V."/>
            <person name="Debuchy R."/>
            <person name="Gladieux P."/>
            <person name="Hiltunen Thoren M."/>
            <person name="Johannesson H."/>
        </authorList>
    </citation>
    <scope>NUCLEOTIDE SEQUENCE</scope>
    <source>
        <strain evidence="2">CBS 560.94</strain>
    </source>
</reference>
<feature type="domain" description="Heterokaryon incompatibility" evidence="1">
    <location>
        <begin position="46"/>
        <end position="200"/>
    </location>
</feature>
<name>A0AAE0JM36_9PEZI</name>
<sequence>MAPIYTTRLDNSRKDIRLLELLPANSLQDPIQCRLNTTQLSIETEYIALSYVWGDPTATSPITVNGLPFQATYNLCAALRRIRSKSNLPTTLWVDAICINQSDNDEKSAQVPLMRDIYHNASLVTIWLGESDKFTDEAMVLARLTAYLLKCPGAKGKRRYPADYILSVVTSAVFKSDLRLLALRKFFSRPWWSRVWVVREVIVSRRAHIICGTKEIPWNDIRLALRCWMALLSWPGGSKVVKERKEEFEYMVYTTKVGLFMNLSYQRDQVDDHVVENRIGSFPGLHNRNDEITGLEGTILAGHQFESTDPRDKIYAWLGIYERDGLTIVPDYNASTAQVYVSAVKAITELTGSLSLVALTGGLDHSQDPLPGLPSWAPDFRHGNQRKSSWGALMCYNASASEMARAAFSPDGKVLRADTLLVDHIQLIDADQGENGGWKEGLKLCR</sequence>
<dbReference type="EMBL" id="JAUEPP010000002">
    <property type="protein sequence ID" value="KAK3351771.1"/>
    <property type="molecule type" value="Genomic_DNA"/>
</dbReference>
<proteinExistence type="predicted"/>
<dbReference type="RefSeq" id="XP_062685066.1">
    <property type="nucleotide sequence ID" value="XM_062820846.1"/>
</dbReference>
<evidence type="ECO:0000259" key="1">
    <source>
        <dbReference type="Pfam" id="PF06985"/>
    </source>
</evidence>
<dbReference type="PANTHER" id="PTHR24148:SF73">
    <property type="entry name" value="HET DOMAIN PROTEIN (AFU_ORTHOLOGUE AFUA_8G01020)"/>
    <property type="match status" value="1"/>
</dbReference>
<dbReference type="AlphaFoldDB" id="A0AAE0JM36"/>
<dbReference type="InterPro" id="IPR052895">
    <property type="entry name" value="HetReg/Transcr_Mod"/>
</dbReference>
<dbReference type="GeneID" id="87858000"/>
<accession>A0AAE0JM36</accession>
<organism evidence="2 3">
    <name type="scientific">Neurospora tetraspora</name>
    <dbReference type="NCBI Taxonomy" id="94610"/>
    <lineage>
        <taxon>Eukaryota</taxon>
        <taxon>Fungi</taxon>
        <taxon>Dikarya</taxon>
        <taxon>Ascomycota</taxon>
        <taxon>Pezizomycotina</taxon>
        <taxon>Sordariomycetes</taxon>
        <taxon>Sordariomycetidae</taxon>
        <taxon>Sordariales</taxon>
        <taxon>Sordariaceae</taxon>
        <taxon>Neurospora</taxon>
    </lineage>
</organism>
<dbReference type="Pfam" id="PF06985">
    <property type="entry name" value="HET"/>
    <property type="match status" value="1"/>
</dbReference>